<dbReference type="AlphaFoldDB" id="A0A4R6B5F9"/>
<comment type="caution">
    <text evidence="1">The sequence shown here is derived from an EMBL/GenBank/DDBJ whole genome shotgun (WGS) entry which is preliminary data.</text>
</comment>
<gene>
    <name evidence="1" type="ORF">E2L05_00160</name>
</gene>
<accession>A0A4R6B5F9</accession>
<dbReference type="EMBL" id="SMZO01000001">
    <property type="protein sequence ID" value="TDL91368.1"/>
    <property type="molecule type" value="Genomic_DNA"/>
</dbReference>
<evidence type="ECO:0000313" key="1">
    <source>
        <dbReference type="EMBL" id="TDL91368.1"/>
    </source>
</evidence>
<name>A0A4R6B5F9_9RHOB</name>
<dbReference type="RefSeq" id="WP_133340872.1">
    <property type="nucleotide sequence ID" value="NZ_SMZO01000001.1"/>
</dbReference>
<evidence type="ECO:0000313" key="2">
    <source>
        <dbReference type="Proteomes" id="UP000294562"/>
    </source>
</evidence>
<protein>
    <submittedName>
        <fullName evidence="1">Uncharacterized protein</fullName>
    </submittedName>
</protein>
<proteinExistence type="predicted"/>
<sequence length="130" mass="13852">MSEVGGKYLFETLLSATEIANLAICADVSERGEAWTTEAKDALYKLLKPTISPHISSRSPGGAGPTRSLAQAYQLLLLDLATHGMDAPSTVMRKLLTIWALETFGRSTELAGLDDGQVFNVVLKALGLSS</sequence>
<dbReference type="Proteomes" id="UP000294562">
    <property type="component" value="Unassembled WGS sequence"/>
</dbReference>
<reference evidence="1 2" key="1">
    <citation type="submission" date="2019-03" db="EMBL/GenBank/DDBJ databases">
        <title>Rhodobacteraceae bacterium SM1902, a new member of the family Rhodobacteraceae isolated from Yantai.</title>
        <authorList>
            <person name="Sun Y."/>
        </authorList>
    </citation>
    <scope>NUCLEOTIDE SEQUENCE [LARGE SCALE GENOMIC DNA]</scope>
    <source>
        <strain evidence="1 2">SM1902</strain>
    </source>
</reference>
<keyword evidence="2" id="KW-1185">Reference proteome</keyword>
<dbReference type="OrthoDB" id="7860647at2"/>
<organism evidence="1 2">
    <name type="scientific">Meridianimarinicoccus aquatilis</name>
    <dbReference type="NCBI Taxonomy" id="2552766"/>
    <lineage>
        <taxon>Bacteria</taxon>
        <taxon>Pseudomonadati</taxon>
        <taxon>Pseudomonadota</taxon>
        <taxon>Alphaproteobacteria</taxon>
        <taxon>Rhodobacterales</taxon>
        <taxon>Paracoccaceae</taxon>
        <taxon>Meridianimarinicoccus</taxon>
    </lineage>
</organism>